<evidence type="ECO:0000313" key="3">
    <source>
        <dbReference type="Proteomes" id="UP001310248"/>
    </source>
</evidence>
<feature type="transmembrane region" description="Helical" evidence="1">
    <location>
        <begin position="12"/>
        <end position="36"/>
    </location>
</feature>
<sequence length="175" mass="19275">MRPYKLPLSSGFTLIELIVGIVVLAISLVVITSFLVPQARQSIDPIYEVRSAELGSSLMNEILAKSFDENSDHTGGGLWRCGETGQPSCTAASDYGPEGEDRGQYNDVDDYHTNGNFISIDDSLGVDLSDIYRNFSYRVNVDSSENGISAAKRIEVIIRAPNGTDYAFSAYRWNY</sequence>
<gene>
    <name evidence="2" type="ORF">SNR37_000730</name>
</gene>
<protein>
    <submittedName>
        <fullName evidence="2">Prepilin-type N-terminal cleavage/methylation domain-containing protein</fullName>
    </submittedName>
</protein>
<dbReference type="NCBIfam" id="TIGR02532">
    <property type="entry name" value="IV_pilin_GFxxxE"/>
    <property type="match status" value="1"/>
</dbReference>
<evidence type="ECO:0000313" key="2">
    <source>
        <dbReference type="EMBL" id="MEE1675405.1"/>
    </source>
</evidence>
<dbReference type="Pfam" id="PF07963">
    <property type="entry name" value="N_methyl"/>
    <property type="match status" value="1"/>
</dbReference>
<organism evidence="2 3">
    <name type="scientific">Agarivorans aestuarii</name>
    <dbReference type="NCBI Taxonomy" id="1563703"/>
    <lineage>
        <taxon>Bacteria</taxon>
        <taxon>Pseudomonadati</taxon>
        <taxon>Pseudomonadota</taxon>
        <taxon>Gammaproteobacteria</taxon>
        <taxon>Alteromonadales</taxon>
        <taxon>Alteromonadaceae</taxon>
        <taxon>Agarivorans</taxon>
    </lineage>
</organism>
<reference evidence="2 3" key="2">
    <citation type="submission" date="2023-12" db="EMBL/GenBank/DDBJ databases">
        <authorList>
            <consortium name="Cladostephus spongiosus"/>
            <person name="Lorente B."/>
            <person name="Cabral C."/>
            <person name="Frias J."/>
            <person name="Faria J."/>
            <person name="Toubarro D."/>
        </authorList>
    </citation>
    <scope>NUCLEOTIDE SEQUENCE [LARGE SCALE GENOMIC DNA]</scope>
    <source>
        <strain evidence="2 3">ZMCS4</strain>
    </source>
</reference>
<keyword evidence="1" id="KW-1133">Transmembrane helix</keyword>
<keyword evidence="1" id="KW-0812">Transmembrane</keyword>
<reference evidence="3" key="1">
    <citation type="submission" date="2023-07" db="EMBL/GenBank/DDBJ databases">
        <title>Draft genome sequence of Agarivorans aestuarii strain ZMCS4, a CAZymes producing bacteria isolated from the marine brown algae Clodostephus spongiosus.</title>
        <authorList>
            <person name="Lorente B."/>
            <person name="Cabral C."/>
            <person name="Frias J."/>
            <person name="Faria J."/>
            <person name="Toubarro D."/>
        </authorList>
    </citation>
    <scope>NUCLEOTIDE SEQUENCE [LARGE SCALE GENOMIC DNA]</scope>
    <source>
        <strain evidence="3">ZMCS4</strain>
    </source>
</reference>
<keyword evidence="1" id="KW-0472">Membrane</keyword>
<dbReference type="Proteomes" id="UP001310248">
    <property type="component" value="Unassembled WGS sequence"/>
</dbReference>
<dbReference type="RefSeq" id="WP_329776318.1">
    <property type="nucleotide sequence ID" value="NZ_JAYDYW010000013.1"/>
</dbReference>
<dbReference type="InterPro" id="IPR012902">
    <property type="entry name" value="N_methyl_site"/>
</dbReference>
<dbReference type="EMBL" id="JAYDYW010000013">
    <property type="protein sequence ID" value="MEE1675405.1"/>
    <property type="molecule type" value="Genomic_DNA"/>
</dbReference>
<name>A0ABU7G834_9ALTE</name>
<keyword evidence="3" id="KW-1185">Reference proteome</keyword>
<accession>A0ABU7G834</accession>
<dbReference type="PROSITE" id="PS00409">
    <property type="entry name" value="PROKAR_NTER_METHYL"/>
    <property type="match status" value="1"/>
</dbReference>
<evidence type="ECO:0000256" key="1">
    <source>
        <dbReference type="SAM" id="Phobius"/>
    </source>
</evidence>
<proteinExistence type="predicted"/>
<comment type="caution">
    <text evidence="2">The sequence shown here is derived from an EMBL/GenBank/DDBJ whole genome shotgun (WGS) entry which is preliminary data.</text>
</comment>